<dbReference type="Proteomes" id="UP001222325">
    <property type="component" value="Unassembled WGS sequence"/>
</dbReference>
<sequence length="223" mass="24385">MSAAPLARPRGGCASVVHRRLYRGESSPLRGAQRVPCRDGGRLNASGPKRPGEVRYKVGHLSRARIRSIAGWKERWMAWIDWVSRGVVVEGWAAVSSCHVLSPASSSSQLARWTLSPGPLLPKPQPNTQLSSLKLGAGPANTMHQRARARPNITPARQRGGSINTRRSRRRQTTSILNHGRPPASRIRYNLSCIAMTSCSIDPRTHRSSGTPLTASLRGARVR</sequence>
<protein>
    <submittedName>
        <fullName evidence="2">Uncharacterized protein</fullName>
    </submittedName>
</protein>
<name>A0AAD6UI00_9AGAR</name>
<feature type="region of interest" description="Disordered" evidence="1">
    <location>
        <begin position="203"/>
        <end position="223"/>
    </location>
</feature>
<feature type="region of interest" description="Disordered" evidence="1">
    <location>
        <begin position="30"/>
        <end position="50"/>
    </location>
</feature>
<evidence type="ECO:0000313" key="2">
    <source>
        <dbReference type="EMBL" id="KAJ7103148.1"/>
    </source>
</evidence>
<accession>A0AAD6UI00</accession>
<evidence type="ECO:0000313" key="3">
    <source>
        <dbReference type="Proteomes" id="UP001222325"/>
    </source>
</evidence>
<proteinExistence type="predicted"/>
<dbReference type="EMBL" id="JARJCN010000002">
    <property type="protein sequence ID" value="KAJ7103148.1"/>
    <property type="molecule type" value="Genomic_DNA"/>
</dbReference>
<reference evidence="2" key="1">
    <citation type="submission" date="2023-03" db="EMBL/GenBank/DDBJ databases">
        <title>Massive genome expansion in bonnet fungi (Mycena s.s.) driven by repeated elements and novel gene families across ecological guilds.</title>
        <authorList>
            <consortium name="Lawrence Berkeley National Laboratory"/>
            <person name="Harder C.B."/>
            <person name="Miyauchi S."/>
            <person name="Viragh M."/>
            <person name="Kuo A."/>
            <person name="Thoen E."/>
            <person name="Andreopoulos B."/>
            <person name="Lu D."/>
            <person name="Skrede I."/>
            <person name="Drula E."/>
            <person name="Henrissat B."/>
            <person name="Morin E."/>
            <person name="Kohler A."/>
            <person name="Barry K."/>
            <person name="LaButti K."/>
            <person name="Morin E."/>
            <person name="Salamov A."/>
            <person name="Lipzen A."/>
            <person name="Mereny Z."/>
            <person name="Hegedus B."/>
            <person name="Baldrian P."/>
            <person name="Stursova M."/>
            <person name="Weitz H."/>
            <person name="Taylor A."/>
            <person name="Grigoriev I.V."/>
            <person name="Nagy L.G."/>
            <person name="Martin F."/>
            <person name="Kauserud H."/>
        </authorList>
    </citation>
    <scope>NUCLEOTIDE SEQUENCE</scope>
    <source>
        <strain evidence="2">CBHHK173m</strain>
    </source>
</reference>
<comment type="caution">
    <text evidence="2">The sequence shown here is derived from an EMBL/GenBank/DDBJ whole genome shotgun (WGS) entry which is preliminary data.</text>
</comment>
<evidence type="ECO:0000256" key="1">
    <source>
        <dbReference type="SAM" id="MobiDB-lite"/>
    </source>
</evidence>
<feature type="region of interest" description="Disordered" evidence="1">
    <location>
        <begin position="154"/>
        <end position="183"/>
    </location>
</feature>
<dbReference type="AlphaFoldDB" id="A0AAD6UI00"/>
<keyword evidence="3" id="KW-1185">Reference proteome</keyword>
<organism evidence="2 3">
    <name type="scientific">Mycena belliarum</name>
    <dbReference type="NCBI Taxonomy" id="1033014"/>
    <lineage>
        <taxon>Eukaryota</taxon>
        <taxon>Fungi</taxon>
        <taxon>Dikarya</taxon>
        <taxon>Basidiomycota</taxon>
        <taxon>Agaricomycotina</taxon>
        <taxon>Agaricomycetes</taxon>
        <taxon>Agaricomycetidae</taxon>
        <taxon>Agaricales</taxon>
        <taxon>Marasmiineae</taxon>
        <taxon>Mycenaceae</taxon>
        <taxon>Mycena</taxon>
    </lineage>
</organism>
<gene>
    <name evidence="2" type="ORF">B0H15DRAFT_195406</name>
</gene>